<dbReference type="Proteomes" id="UP001170310">
    <property type="component" value="Unassembled WGS sequence"/>
</dbReference>
<keyword evidence="2" id="KW-1185">Reference proteome</keyword>
<sequence>MKNTKFNEEELETIKQFYNSRRRSVCCSNPKLTFLEDIVHIPTAGNETNDLEGFATVCENCGQTKVFNLNVMQNAKF</sequence>
<dbReference type="EMBL" id="JAUOQO010000002">
    <property type="protein sequence ID" value="MDO6572923.1"/>
    <property type="molecule type" value="Genomic_DNA"/>
</dbReference>
<evidence type="ECO:0008006" key="3">
    <source>
        <dbReference type="Google" id="ProtNLM"/>
    </source>
</evidence>
<dbReference type="AlphaFoldDB" id="A0AAW7YNN0"/>
<evidence type="ECO:0000313" key="1">
    <source>
        <dbReference type="EMBL" id="MDO6572923.1"/>
    </source>
</evidence>
<comment type="caution">
    <text evidence="1">The sequence shown here is derived from an EMBL/GenBank/DDBJ whole genome shotgun (WGS) entry which is preliminary data.</text>
</comment>
<accession>A0AAW7YNN0</accession>
<dbReference type="RefSeq" id="WP_029056555.1">
    <property type="nucleotide sequence ID" value="NZ_JAUOQO010000002.1"/>
</dbReference>
<dbReference type="GeneID" id="72470938"/>
<evidence type="ECO:0000313" key="2">
    <source>
        <dbReference type="Proteomes" id="UP001170310"/>
    </source>
</evidence>
<proteinExistence type="predicted"/>
<gene>
    <name evidence="1" type="ORF">Q4528_02010</name>
</gene>
<organism evidence="1 2">
    <name type="scientific">Staphylococcus pasteuri_A</name>
    <dbReference type="NCBI Taxonomy" id="3062664"/>
    <lineage>
        <taxon>Bacteria</taxon>
        <taxon>Bacillati</taxon>
        <taxon>Bacillota</taxon>
        <taxon>Bacilli</taxon>
        <taxon>Bacillales</taxon>
        <taxon>Staphylococcaceae</taxon>
        <taxon>Staphylococcus</taxon>
    </lineage>
</organism>
<reference evidence="1" key="1">
    <citation type="submission" date="2023-07" db="EMBL/GenBank/DDBJ databases">
        <title>Genome content predicts the carbon catabolic preferences of heterotrophic bacteria.</title>
        <authorList>
            <person name="Gralka M."/>
        </authorList>
    </citation>
    <scope>NUCLEOTIDE SEQUENCE</scope>
    <source>
        <strain evidence="1">E2R20</strain>
    </source>
</reference>
<protein>
    <recommendedName>
        <fullName evidence="3">HNH endonuclease</fullName>
    </recommendedName>
</protein>
<name>A0AAW7YNN0_9STAP</name>